<accession>A0A7W8DYI3</accession>
<organism evidence="1 2">
    <name type="scientific">Rhodopseudomonas rhenobacensis</name>
    <dbReference type="NCBI Taxonomy" id="87461"/>
    <lineage>
        <taxon>Bacteria</taxon>
        <taxon>Pseudomonadati</taxon>
        <taxon>Pseudomonadota</taxon>
        <taxon>Alphaproteobacteria</taxon>
        <taxon>Hyphomicrobiales</taxon>
        <taxon>Nitrobacteraceae</taxon>
        <taxon>Rhodopseudomonas</taxon>
    </lineage>
</organism>
<evidence type="ECO:0000313" key="2">
    <source>
        <dbReference type="Proteomes" id="UP000542353"/>
    </source>
</evidence>
<gene>
    <name evidence="1" type="ORF">HNR60_001611</name>
</gene>
<proteinExistence type="predicted"/>
<reference evidence="1 2" key="1">
    <citation type="submission" date="2020-08" db="EMBL/GenBank/DDBJ databases">
        <title>Genomic Encyclopedia of Type Strains, Phase IV (KMG-IV): sequencing the most valuable type-strain genomes for metagenomic binning, comparative biology and taxonomic classification.</title>
        <authorList>
            <person name="Goeker M."/>
        </authorList>
    </citation>
    <scope>NUCLEOTIDE SEQUENCE [LARGE SCALE GENOMIC DNA]</scope>
    <source>
        <strain evidence="1 2">DSM 12706</strain>
    </source>
</reference>
<dbReference type="Proteomes" id="UP000542353">
    <property type="component" value="Unassembled WGS sequence"/>
</dbReference>
<dbReference type="RefSeq" id="WP_283810624.1">
    <property type="nucleotide sequence ID" value="NZ_JACHIH010000007.1"/>
</dbReference>
<evidence type="ECO:0000313" key="1">
    <source>
        <dbReference type="EMBL" id="MBB5046862.1"/>
    </source>
</evidence>
<dbReference type="EMBL" id="JACHIH010000007">
    <property type="protein sequence ID" value="MBB5046862.1"/>
    <property type="molecule type" value="Genomic_DNA"/>
</dbReference>
<keyword evidence="2" id="KW-1185">Reference proteome</keyword>
<dbReference type="AlphaFoldDB" id="A0A7W8DYI3"/>
<protein>
    <submittedName>
        <fullName evidence="1">Putative phosphodiesterase</fullName>
    </submittedName>
</protein>
<name>A0A7W8DYI3_9BRAD</name>
<dbReference type="InterPro" id="IPR029052">
    <property type="entry name" value="Metallo-depent_PP-like"/>
</dbReference>
<sequence length="44" mass="4999">MRIHVISDLHVDIAHNAWTPPNDFERDLVICVGDVMAPASWSIR</sequence>
<comment type="caution">
    <text evidence="1">The sequence shown here is derived from an EMBL/GenBank/DDBJ whole genome shotgun (WGS) entry which is preliminary data.</text>
</comment>
<dbReference type="SUPFAM" id="SSF56300">
    <property type="entry name" value="Metallo-dependent phosphatases"/>
    <property type="match status" value="1"/>
</dbReference>